<keyword evidence="2" id="KW-1003">Cell membrane</keyword>
<gene>
    <name evidence="7" type="ORF">LCGC14_1976090</name>
</gene>
<dbReference type="EMBL" id="LAZR01022018">
    <property type="protein sequence ID" value="KKL83306.1"/>
    <property type="molecule type" value="Genomic_DNA"/>
</dbReference>
<keyword evidence="4 6" id="KW-1133">Transmembrane helix</keyword>
<protein>
    <recommendedName>
        <fullName evidence="8">Polysaccharide biosynthesis protein C-terminal domain-containing protein</fullName>
    </recommendedName>
</protein>
<evidence type="ECO:0000313" key="7">
    <source>
        <dbReference type="EMBL" id="KKL83306.1"/>
    </source>
</evidence>
<feature type="transmembrane region" description="Helical" evidence="6">
    <location>
        <begin position="358"/>
        <end position="383"/>
    </location>
</feature>
<keyword evidence="3 6" id="KW-0812">Transmembrane</keyword>
<comment type="subcellular location">
    <subcellularLocation>
        <location evidence="1">Cell membrane</location>
        <topology evidence="1">Multi-pass membrane protein</topology>
    </subcellularLocation>
</comment>
<dbReference type="Pfam" id="PF01943">
    <property type="entry name" value="Polysacc_synt"/>
    <property type="match status" value="1"/>
</dbReference>
<feature type="transmembrane region" description="Helical" evidence="6">
    <location>
        <begin position="139"/>
        <end position="158"/>
    </location>
</feature>
<evidence type="ECO:0000256" key="1">
    <source>
        <dbReference type="ARBA" id="ARBA00004651"/>
    </source>
</evidence>
<dbReference type="InterPro" id="IPR002797">
    <property type="entry name" value="Polysacc_synth"/>
</dbReference>
<evidence type="ECO:0000256" key="3">
    <source>
        <dbReference type="ARBA" id="ARBA00022692"/>
    </source>
</evidence>
<feature type="transmembrane region" description="Helical" evidence="6">
    <location>
        <begin position="326"/>
        <end position="352"/>
    </location>
</feature>
<dbReference type="InterPro" id="IPR050833">
    <property type="entry name" value="Poly_Biosynth_Transport"/>
</dbReference>
<evidence type="ECO:0000256" key="5">
    <source>
        <dbReference type="ARBA" id="ARBA00023136"/>
    </source>
</evidence>
<dbReference type="PANTHER" id="PTHR30250:SF11">
    <property type="entry name" value="O-ANTIGEN TRANSPORTER-RELATED"/>
    <property type="match status" value="1"/>
</dbReference>
<feature type="transmembrane region" description="Helical" evidence="6">
    <location>
        <begin position="106"/>
        <end position="127"/>
    </location>
</feature>
<accession>A0A0F9FYI8</accession>
<evidence type="ECO:0000256" key="2">
    <source>
        <dbReference type="ARBA" id="ARBA00022475"/>
    </source>
</evidence>
<feature type="transmembrane region" description="Helical" evidence="6">
    <location>
        <begin position="25"/>
        <end position="49"/>
    </location>
</feature>
<dbReference type="AlphaFoldDB" id="A0A0F9FYI8"/>
<organism evidence="7">
    <name type="scientific">marine sediment metagenome</name>
    <dbReference type="NCBI Taxonomy" id="412755"/>
    <lineage>
        <taxon>unclassified sequences</taxon>
        <taxon>metagenomes</taxon>
        <taxon>ecological metagenomes</taxon>
    </lineage>
</organism>
<name>A0A0F9FYI8_9ZZZZ</name>
<dbReference type="GO" id="GO:0005886">
    <property type="term" value="C:plasma membrane"/>
    <property type="evidence" value="ECO:0007669"/>
    <property type="project" value="UniProtKB-SubCell"/>
</dbReference>
<proteinExistence type="predicted"/>
<evidence type="ECO:0000256" key="4">
    <source>
        <dbReference type="ARBA" id="ARBA00022989"/>
    </source>
</evidence>
<keyword evidence="5 6" id="KW-0472">Membrane</keyword>
<feature type="transmembrane region" description="Helical" evidence="6">
    <location>
        <begin position="170"/>
        <end position="193"/>
    </location>
</feature>
<reference evidence="7" key="1">
    <citation type="journal article" date="2015" name="Nature">
        <title>Complex archaea that bridge the gap between prokaryotes and eukaryotes.</title>
        <authorList>
            <person name="Spang A."/>
            <person name="Saw J.H."/>
            <person name="Jorgensen S.L."/>
            <person name="Zaremba-Niedzwiedzka K."/>
            <person name="Martijn J."/>
            <person name="Lind A.E."/>
            <person name="van Eijk R."/>
            <person name="Schleper C."/>
            <person name="Guy L."/>
            <person name="Ettema T.J."/>
        </authorList>
    </citation>
    <scope>NUCLEOTIDE SEQUENCE</scope>
</reference>
<evidence type="ECO:0008006" key="8">
    <source>
        <dbReference type="Google" id="ProtNLM"/>
    </source>
</evidence>
<comment type="caution">
    <text evidence="7">The sequence shown here is derived from an EMBL/GenBank/DDBJ whole genome shotgun (WGS) entry which is preliminary data.</text>
</comment>
<dbReference type="PANTHER" id="PTHR30250">
    <property type="entry name" value="PST FAMILY PREDICTED COLANIC ACID TRANSPORTER"/>
    <property type="match status" value="1"/>
</dbReference>
<feature type="transmembrane region" description="Helical" evidence="6">
    <location>
        <begin position="55"/>
        <end position="86"/>
    </location>
</feature>
<evidence type="ECO:0000256" key="6">
    <source>
        <dbReference type="SAM" id="Phobius"/>
    </source>
</evidence>
<feature type="transmembrane region" description="Helical" evidence="6">
    <location>
        <begin position="199"/>
        <end position="222"/>
    </location>
</feature>
<sequence length="408" mass="47080">MSPNNNQNKRKELSKENKILAKNSFYSFIHSYGNFFFSLITASIIARVISQSDWGYLILTLSLIGFFTIILAFLPPSLGISTVYYVSQFKALNQNTKLRSFTRNTILLRLLFLIPIFFLSILIFTIFGQFFKVNLKDYYYLFYLLAPMIIIDGLYKNFLDLARALNMFKVPLFLLILKNTIYIGGLLYLFFYVDPIQVSFLAIILIISSATPFIIIILILFVKLQLKIKKTEEDGISFSECIKILYKYGSYMSTADIMGTIEKESKTQLVGLYEVAEAVAGYHIAYQYIGVSRAAISPLNRPLIISFTRLYNKKQLNQIQKIYKTLFNYFLFITLIITGILFFVVDIILYIIYGESYLVFSIILKLLLIANIFTLQAPFFGAYTNATNKIKYIPISFNEKDPCSRYFA</sequence>